<dbReference type="Proteomes" id="UP000799439">
    <property type="component" value="Unassembled WGS sequence"/>
</dbReference>
<dbReference type="PANTHER" id="PTHR35910:SF6">
    <property type="entry name" value="2EXR DOMAIN-CONTAINING PROTEIN"/>
    <property type="match status" value="1"/>
</dbReference>
<accession>A0A9P4ISS8</accession>
<evidence type="ECO:0000259" key="1">
    <source>
        <dbReference type="Pfam" id="PF20150"/>
    </source>
</evidence>
<dbReference type="PANTHER" id="PTHR35910">
    <property type="entry name" value="2EXR DOMAIN-CONTAINING PROTEIN"/>
    <property type="match status" value="1"/>
</dbReference>
<organism evidence="2 3">
    <name type="scientific">Myriangium duriaei CBS 260.36</name>
    <dbReference type="NCBI Taxonomy" id="1168546"/>
    <lineage>
        <taxon>Eukaryota</taxon>
        <taxon>Fungi</taxon>
        <taxon>Dikarya</taxon>
        <taxon>Ascomycota</taxon>
        <taxon>Pezizomycotina</taxon>
        <taxon>Dothideomycetes</taxon>
        <taxon>Dothideomycetidae</taxon>
        <taxon>Myriangiales</taxon>
        <taxon>Myriangiaceae</taxon>
        <taxon>Myriangium</taxon>
    </lineage>
</organism>
<reference evidence="2" key="1">
    <citation type="journal article" date="2020" name="Stud. Mycol.">
        <title>101 Dothideomycetes genomes: a test case for predicting lifestyles and emergence of pathogens.</title>
        <authorList>
            <person name="Haridas S."/>
            <person name="Albert R."/>
            <person name="Binder M."/>
            <person name="Bloem J."/>
            <person name="Labutti K."/>
            <person name="Salamov A."/>
            <person name="Andreopoulos B."/>
            <person name="Baker S."/>
            <person name="Barry K."/>
            <person name="Bills G."/>
            <person name="Bluhm B."/>
            <person name="Cannon C."/>
            <person name="Castanera R."/>
            <person name="Culley D."/>
            <person name="Daum C."/>
            <person name="Ezra D."/>
            <person name="Gonzalez J."/>
            <person name="Henrissat B."/>
            <person name="Kuo A."/>
            <person name="Liang C."/>
            <person name="Lipzen A."/>
            <person name="Lutzoni F."/>
            <person name="Magnuson J."/>
            <person name="Mondo S."/>
            <person name="Nolan M."/>
            <person name="Ohm R."/>
            <person name="Pangilinan J."/>
            <person name="Park H.-J."/>
            <person name="Ramirez L."/>
            <person name="Alfaro M."/>
            <person name="Sun H."/>
            <person name="Tritt A."/>
            <person name="Yoshinaga Y."/>
            <person name="Zwiers L.-H."/>
            <person name="Turgeon B."/>
            <person name="Goodwin S."/>
            <person name="Spatafora J."/>
            <person name="Crous P."/>
            <person name="Grigoriev I."/>
        </authorList>
    </citation>
    <scope>NUCLEOTIDE SEQUENCE</scope>
    <source>
        <strain evidence="2">CBS 260.36</strain>
    </source>
</reference>
<dbReference type="Pfam" id="PF20150">
    <property type="entry name" value="2EXR"/>
    <property type="match status" value="1"/>
</dbReference>
<protein>
    <recommendedName>
        <fullName evidence="1">2EXR domain-containing protein</fullName>
    </recommendedName>
</protein>
<sequence length="266" mass="30709">MTFHSFSDLPTEIRLQIWNQSLPTLAAREPRLIPYDPSCWIRSHISNRCEMIYNHSRHASTHIQLPTVMVNKESYNVAKPWLTAQGIHWKADKGWCVPFDPDSDALYLSQKEMEHFDAGSTRRIRERFAGNEEELVVRRCAVKRVAVDLGTLKRFRGDRIMGIIGYWLRGVRTVLVIVRDERVTVKESIIPAGERAEVTDWGWEDAQGCGLKWDEQSKSWSWDNMEREGEKLNENLVGPSTWLSFGDTDYTGSSLRELRAVVSVTR</sequence>
<dbReference type="AlphaFoldDB" id="A0A9P4ISS8"/>
<name>A0A9P4ISS8_9PEZI</name>
<comment type="caution">
    <text evidence="2">The sequence shown here is derived from an EMBL/GenBank/DDBJ whole genome shotgun (WGS) entry which is preliminary data.</text>
</comment>
<dbReference type="InterPro" id="IPR045518">
    <property type="entry name" value="2EXR"/>
</dbReference>
<proteinExistence type="predicted"/>
<gene>
    <name evidence="2" type="ORF">K461DRAFT_324975</name>
</gene>
<feature type="domain" description="2EXR" evidence="1">
    <location>
        <begin position="3"/>
        <end position="106"/>
    </location>
</feature>
<dbReference type="OrthoDB" id="3540486at2759"/>
<keyword evidence="3" id="KW-1185">Reference proteome</keyword>
<evidence type="ECO:0000313" key="2">
    <source>
        <dbReference type="EMBL" id="KAF2148014.1"/>
    </source>
</evidence>
<evidence type="ECO:0000313" key="3">
    <source>
        <dbReference type="Proteomes" id="UP000799439"/>
    </source>
</evidence>
<dbReference type="EMBL" id="ML996094">
    <property type="protein sequence ID" value="KAF2148014.1"/>
    <property type="molecule type" value="Genomic_DNA"/>
</dbReference>